<protein>
    <recommendedName>
        <fullName evidence="5">Ricin B lectin domain-containing protein</fullName>
    </recommendedName>
</protein>
<dbReference type="Proteomes" id="UP000077266">
    <property type="component" value="Unassembled WGS sequence"/>
</dbReference>
<reference evidence="3 4" key="1">
    <citation type="journal article" date="2016" name="Mol. Biol. Evol.">
        <title>Comparative Genomics of Early-Diverging Mushroom-Forming Fungi Provides Insights into the Origins of Lignocellulose Decay Capabilities.</title>
        <authorList>
            <person name="Nagy L.G."/>
            <person name="Riley R."/>
            <person name="Tritt A."/>
            <person name="Adam C."/>
            <person name="Daum C."/>
            <person name="Floudas D."/>
            <person name="Sun H."/>
            <person name="Yadav J.S."/>
            <person name="Pangilinan J."/>
            <person name="Larsson K.H."/>
            <person name="Matsuura K."/>
            <person name="Barry K."/>
            <person name="Labutti K."/>
            <person name="Kuo R."/>
            <person name="Ohm R.A."/>
            <person name="Bhattacharya S.S."/>
            <person name="Shirouzu T."/>
            <person name="Yoshinaga Y."/>
            <person name="Martin F.M."/>
            <person name="Grigoriev I.V."/>
            <person name="Hibbett D.S."/>
        </authorList>
    </citation>
    <scope>NUCLEOTIDE SEQUENCE [LARGE SCALE GENOMIC DNA]</scope>
    <source>
        <strain evidence="3 4">HHB12029</strain>
    </source>
</reference>
<name>A0A165EAR1_EXIGL</name>
<keyword evidence="4" id="KW-1185">Reference proteome</keyword>
<gene>
    <name evidence="3" type="ORF">EXIGLDRAFT_621971</name>
</gene>
<feature type="compositionally biased region" description="Low complexity" evidence="1">
    <location>
        <begin position="53"/>
        <end position="76"/>
    </location>
</feature>
<proteinExistence type="predicted"/>
<dbReference type="EMBL" id="KV426155">
    <property type="protein sequence ID" value="KZV86473.1"/>
    <property type="molecule type" value="Genomic_DNA"/>
</dbReference>
<sequence>MQLSSSLVVLFFAALAIAAPAPRRGRGGRGRNRGGAAAGGAAAGGAAAGGAGTATTTTVAAPPAETTAATNTTTDATTAVRGAQTLVFDEVNGVPGNTCLTFRNNGEIVDAACVLEAADRQLTPSTLGPAPVLLVQRSFSAGFRPDLVDVQACVGNNGTHFLALPCAGLADPVSFDAATGTIVSAKGACQSGHDGAAQVTVDQTGADCATFKTNVVTPTAP</sequence>
<organism evidence="3 4">
    <name type="scientific">Exidia glandulosa HHB12029</name>
    <dbReference type="NCBI Taxonomy" id="1314781"/>
    <lineage>
        <taxon>Eukaryota</taxon>
        <taxon>Fungi</taxon>
        <taxon>Dikarya</taxon>
        <taxon>Basidiomycota</taxon>
        <taxon>Agaricomycotina</taxon>
        <taxon>Agaricomycetes</taxon>
        <taxon>Auriculariales</taxon>
        <taxon>Exidiaceae</taxon>
        <taxon>Exidia</taxon>
    </lineage>
</organism>
<evidence type="ECO:0000313" key="3">
    <source>
        <dbReference type="EMBL" id="KZV86473.1"/>
    </source>
</evidence>
<evidence type="ECO:0008006" key="5">
    <source>
        <dbReference type="Google" id="ProtNLM"/>
    </source>
</evidence>
<keyword evidence="2" id="KW-0732">Signal</keyword>
<evidence type="ECO:0000313" key="4">
    <source>
        <dbReference type="Proteomes" id="UP000077266"/>
    </source>
</evidence>
<dbReference type="InParanoid" id="A0A165EAR1"/>
<evidence type="ECO:0000256" key="2">
    <source>
        <dbReference type="SAM" id="SignalP"/>
    </source>
</evidence>
<accession>A0A165EAR1</accession>
<feature type="compositionally biased region" description="Gly residues" evidence="1">
    <location>
        <begin position="36"/>
        <end position="52"/>
    </location>
</feature>
<dbReference type="OrthoDB" id="2986744at2759"/>
<feature type="compositionally biased region" description="Basic residues" evidence="1">
    <location>
        <begin position="23"/>
        <end position="32"/>
    </location>
</feature>
<feature type="chain" id="PRO_5007857082" description="Ricin B lectin domain-containing protein" evidence="2">
    <location>
        <begin position="19"/>
        <end position="221"/>
    </location>
</feature>
<feature type="signal peptide" evidence="2">
    <location>
        <begin position="1"/>
        <end position="18"/>
    </location>
</feature>
<feature type="region of interest" description="Disordered" evidence="1">
    <location>
        <begin position="22"/>
        <end position="76"/>
    </location>
</feature>
<dbReference type="AlphaFoldDB" id="A0A165EAR1"/>
<evidence type="ECO:0000256" key="1">
    <source>
        <dbReference type="SAM" id="MobiDB-lite"/>
    </source>
</evidence>